<dbReference type="RefSeq" id="WP_090034307.1">
    <property type="nucleotide sequence ID" value="NZ_BONM01000032.1"/>
</dbReference>
<protein>
    <submittedName>
        <fullName evidence="1">Uncharacterized protein</fullName>
    </submittedName>
</protein>
<sequence>MLLPDLQSRLRIALTNTLVNEWSLFSPTAGTSRPSQRSIAFHLGWNLRPLVERSWDIDTEYERSGMALESTERLADHRSPDLVVHRRGKLGPEHNLLLVELSADGSPEGEEYGLQLQRRFGYRYAVALSLRLHDATTQWTVAPTWRWSVLEQGPVTEGPQDVYLPEVLGEITQRGSRRGTAR</sequence>
<gene>
    <name evidence="1" type="ORF">SAMN05421867_11678</name>
</gene>
<accession>A0A1I1AFP5</accession>
<organism evidence="1 2">
    <name type="scientific">Cellulomonas marina</name>
    <dbReference type="NCBI Taxonomy" id="988821"/>
    <lineage>
        <taxon>Bacteria</taxon>
        <taxon>Bacillati</taxon>
        <taxon>Actinomycetota</taxon>
        <taxon>Actinomycetes</taxon>
        <taxon>Micrococcales</taxon>
        <taxon>Cellulomonadaceae</taxon>
        <taxon>Cellulomonas</taxon>
    </lineage>
</organism>
<reference evidence="1 2" key="1">
    <citation type="submission" date="2016-10" db="EMBL/GenBank/DDBJ databases">
        <authorList>
            <person name="de Groot N.N."/>
        </authorList>
    </citation>
    <scope>NUCLEOTIDE SEQUENCE [LARGE SCALE GENOMIC DNA]</scope>
    <source>
        <strain evidence="1 2">CGMCC 4.6945</strain>
    </source>
</reference>
<dbReference type="Proteomes" id="UP000199012">
    <property type="component" value="Unassembled WGS sequence"/>
</dbReference>
<dbReference type="AlphaFoldDB" id="A0A1I1AFP5"/>
<dbReference type="STRING" id="988821.SAMN05421867_11678"/>
<name>A0A1I1AFP5_9CELL</name>
<proteinExistence type="predicted"/>
<evidence type="ECO:0000313" key="2">
    <source>
        <dbReference type="Proteomes" id="UP000199012"/>
    </source>
</evidence>
<keyword evidence="2" id="KW-1185">Reference proteome</keyword>
<dbReference type="OrthoDB" id="5141690at2"/>
<dbReference type="EMBL" id="FOKA01000016">
    <property type="protein sequence ID" value="SFB35153.1"/>
    <property type="molecule type" value="Genomic_DNA"/>
</dbReference>
<evidence type="ECO:0000313" key="1">
    <source>
        <dbReference type="EMBL" id="SFB35153.1"/>
    </source>
</evidence>